<name>M2PTK3_9PSEU</name>
<proteinExistence type="predicted"/>
<evidence type="ECO:0000313" key="1">
    <source>
        <dbReference type="EMBL" id="EMD27908.1"/>
    </source>
</evidence>
<dbReference type="Proteomes" id="UP000014137">
    <property type="component" value="Unassembled WGS sequence"/>
</dbReference>
<dbReference type="PATRIC" id="fig|1238180.3.peg.2405"/>
<protein>
    <submittedName>
        <fullName evidence="1">Uncharacterized protein</fullName>
    </submittedName>
</protein>
<reference evidence="1 2" key="1">
    <citation type="submission" date="2012-10" db="EMBL/GenBank/DDBJ databases">
        <title>Genome assembly of Amycolatopsis azurea DSM 43854.</title>
        <authorList>
            <person name="Khatri I."/>
            <person name="Kaur I."/>
            <person name="Subramanian S."/>
            <person name="Mayilraj S."/>
        </authorList>
    </citation>
    <scope>NUCLEOTIDE SEQUENCE [LARGE SCALE GENOMIC DNA]</scope>
    <source>
        <strain evidence="1 2">DSM 43854</strain>
    </source>
</reference>
<sequence length="58" mass="6766">MPGVYCAEIFGPGCFLGPRFRFHPRELSVRRCYVQVSGDRVRSVRLRNVVVEYPHERA</sequence>
<dbReference type="AlphaFoldDB" id="M2PTK3"/>
<gene>
    <name evidence="1" type="ORF">C791_1805</name>
</gene>
<dbReference type="EMBL" id="ANMG01000020">
    <property type="protein sequence ID" value="EMD27908.1"/>
    <property type="molecule type" value="Genomic_DNA"/>
</dbReference>
<organism evidence="1 2">
    <name type="scientific">Amycolatopsis azurea DSM 43854</name>
    <dbReference type="NCBI Taxonomy" id="1238180"/>
    <lineage>
        <taxon>Bacteria</taxon>
        <taxon>Bacillati</taxon>
        <taxon>Actinomycetota</taxon>
        <taxon>Actinomycetes</taxon>
        <taxon>Pseudonocardiales</taxon>
        <taxon>Pseudonocardiaceae</taxon>
        <taxon>Amycolatopsis</taxon>
    </lineage>
</organism>
<evidence type="ECO:0000313" key="2">
    <source>
        <dbReference type="Proteomes" id="UP000014137"/>
    </source>
</evidence>
<accession>M2PTK3</accession>
<comment type="caution">
    <text evidence="1">The sequence shown here is derived from an EMBL/GenBank/DDBJ whole genome shotgun (WGS) entry which is preliminary data.</text>
</comment>